<sequence>MNSQSVNEMSFDDVFNLNTLYASYKKSCKGVNWKTSTKNYSIRALQNVAETLVHLQRGTYKSKPFHKFPLCERGKARQIQALHISDRIVQKCFCDYYLVPLLTKRLIYDNGACMKGKGLSFTAKRLKAHLQQYYRKNKSNKGYVLTFDFSKFFESIDHELLLKKVRRVIKPPKDNRLYEIYSYFVGCFDGDKGIGLGSQISQVSALFFTNELDHYIKEKLNIKFYARYMDDGYIISNSKEKLIECRNEILRIAEELKLKVNIKKTKLWKIEKGFMFLNRHWLLTGKGYVKCKPSHSTLLRLRKRYRKLKALNKPDALARYKGSTCGFLRFFNNRRLEDYVYN</sequence>
<dbReference type="InterPro" id="IPR051083">
    <property type="entry name" value="GrpII_Intron_Splice-Mob/Def"/>
</dbReference>
<name>A0A8S5LVK6_9CAUD</name>
<evidence type="ECO:0000259" key="1">
    <source>
        <dbReference type="PROSITE" id="PS50878"/>
    </source>
</evidence>
<protein>
    <recommendedName>
        <fullName evidence="1">Reverse transcriptase domain-containing protein</fullName>
    </recommendedName>
</protein>
<feature type="domain" description="Reverse transcriptase" evidence="1">
    <location>
        <begin position="1"/>
        <end position="281"/>
    </location>
</feature>
<proteinExistence type="predicted"/>
<reference evidence="2" key="1">
    <citation type="journal article" date="2021" name="Proc. Natl. Acad. Sci. U.S.A.">
        <title>A Catalog of Tens of Thousands of Viruses from Human Metagenomes Reveals Hidden Associations with Chronic Diseases.</title>
        <authorList>
            <person name="Tisza M.J."/>
            <person name="Buck C.B."/>
        </authorList>
    </citation>
    <scope>NUCLEOTIDE SEQUENCE</scope>
    <source>
        <strain evidence="2">CtFn287</strain>
    </source>
</reference>
<dbReference type="PANTHER" id="PTHR34047">
    <property type="entry name" value="NUCLEAR INTRON MATURASE 1, MITOCHONDRIAL-RELATED"/>
    <property type="match status" value="1"/>
</dbReference>
<organism evidence="2">
    <name type="scientific">Siphoviridae sp. ctFn287</name>
    <dbReference type="NCBI Taxonomy" id="2826215"/>
    <lineage>
        <taxon>Viruses</taxon>
        <taxon>Duplodnaviria</taxon>
        <taxon>Heunggongvirae</taxon>
        <taxon>Uroviricota</taxon>
        <taxon>Caudoviricetes</taxon>
    </lineage>
</organism>
<dbReference type="Pfam" id="PF00078">
    <property type="entry name" value="RVT_1"/>
    <property type="match status" value="1"/>
</dbReference>
<dbReference type="InterPro" id="IPR043502">
    <property type="entry name" value="DNA/RNA_pol_sf"/>
</dbReference>
<dbReference type="InterPro" id="IPR000477">
    <property type="entry name" value="RT_dom"/>
</dbReference>
<dbReference type="InterPro" id="IPR043128">
    <property type="entry name" value="Rev_trsase/Diguanyl_cyclase"/>
</dbReference>
<accession>A0A8S5LVK6</accession>
<evidence type="ECO:0000313" key="2">
    <source>
        <dbReference type="EMBL" id="DAD73895.1"/>
    </source>
</evidence>
<dbReference type="Gene3D" id="3.30.70.270">
    <property type="match status" value="1"/>
</dbReference>
<dbReference type="PROSITE" id="PS50878">
    <property type="entry name" value="RT_POL"/>
    <property type="match status" value="1"/>
</dbReference>
<dbReference type="PANTHER" id="PTHR34047:SF2">
    <property type="entry name" value="NUCLEAR INTRON MATURASE 1, MITOCHONDRIAL"/>
    <property type="match status" value="1"/>
</dbReference>
<dbReference type="SUPFAM" id="SSF56672">
    <property type="entry name" value="DNA/RNA polymerases"/>
    <property type="match status" value="1"/>
</dbReference>
<dbReference type="EMBL" id="BK014748">
    <property type="protein sequence ID" value="DAD73895.1"/>
    <property type="molecule type" value="Genomic_DNA"/>
</dbReference>